<dbReference type="Pfam" id="PF01614">
    <property type="entry name" value="IclR_C"/>
    <property type="match status" value="1"/>
</dbReference>
<dbReference type="RefSeq" id="WP_132110450.1">
    <property type="nucleotide sequence ID" value="NZ_SLWS01000001.1"/>
</dbReference>
<sequence length="265" mass="28479">MSESAIQSVDRALTVLRLLAEHGELGVTDIARRLQVHKSTAFRLVTTLEAHDLVEQHADRGKYRLGVGVLQLAGATTAKLDLVQRARPVSQRLAEVVGETVNITVLSGHEALYVDQVAGSAALQLHNWVGQRIPLHATSNGKVLLASVSGVRFDELTSGVLKRFTDKTITGRAELRGQIEAVRRDGFATAVDELEVGLTAVAAPISGADGVVVGSISASGPSFRVTAERLPDVAKHVVASAHEVSRRLGWHGHYLNPFETWRSLD</sequence>
<keyword evidence="4" id="KW-0804">Transcription</keyword>
<dbReference type="InterPro" id="IPR029016">
    <property type="entry name" value="GAF-like_dom_sf"/>
</dbReference>
<dbReference type="PANTHER" id="PTHR30136">
    <property type="entry name" value="HELIX-TURN-HELIX TRANSCRIPTIONAL REGULATOR, ICLR FAMILY"/>
    <property type="match status" value="1"/>
</dbReference>
<dbReference type="GO" id="GO:0045892">
    <property type="term" value="P:negative regulation of DNA-templated transcription"/>
    <property type="evidence" value="ECO:0007669"/>
    <property type="project" value="TreeGrafter"/>
</dbReference>
<evidence type="ECO:0000256" key="3">
    <source>
        <dbReference type="ARBA" id="ARBA00023125"/>
    </source>
</evidence>
<evidence type="ECO:0000256" key="4">
    <source>
        <dbReference type="ARBA" id="ARBA00023163"/>
    </source>
</evidence>
<keyword evidence="10" id="KW-1185">Reference proteome</keyword>
<protein>
    <recommendedName>
        <fullName evidence="6">Glycerol operon regulatory protein</fullName>
    </recommendedName>
</protein>
<dbReference type="EMBL" id="SLWS01000001">
    <property type="protein sequence ID" value="TCO64596.1"/>
    <property type="molecule type" value="Genomic_DNA"/>
</dbReference>
<dbReference type="OrthoDB" id="7274111at2"/>
<evidence type="ECO:0000256" key="6">
    <source>
        <dbReference type="ARBA" id="ARBA00070406"/>
    </source>
</evidence>
<dbReference type="PANTHER" id="PTHR30136:SF24">
    <property type="entry name" value="HTH-TYPE TRANSCRIPTIONAL REPRESSOR ALLR"/>
    <property type="match status" value="1"/>
</dbReference>
<proteinExistence type="predicted"/>
<keyword evidence="1" id="KW-0319">Glycerol metabolism</keyword>
<dbReference type="Proteomes" id="UP000295680">
    <property type="component" value="Unassembled WGS sequence"/>
</dbReference>
<dbReference type="PROSITE" id="PS51077">
    <property type="entry name" value="HTH_ICLR"/>
    <property type="match status" value="1"/>
</dbReference>
<dbReference type="SMART" id="SM00346">
    <property type="entry name" value="HTH_ICLR"/>
    <property type="match status" value="1"/>
</dbReference>
<comment type="function">
    <text evidence="5">May be an activator protein for the gylABX operon.</text>
</comment>
<reference evidence="9 10" key="1">
    <citation type="submission" date="2019-03" db="EMBL/GenBank/DDBJ databases">
        <title>Genomic Encyclopedia of Type Strains, Phase IV (KMG-IV): sequencing the most valuable type-strain genomes for metagenomic binning, comparative biology and taxonomic classification.</title>
        <authorList>
            <person name="Goeker M."/>
        </authorList>
    </citation>
    <scope>NUCLEOTIDE SEQUENCE [LARGE SCALE GENOMIC DNA]</scope>
    <source>
        <strain evidence="9 10">DSM 45934</strain>
    </source>
</reference>
<dbReference type="GO" id="GO:0003700">
    <property type="term" value="F:DNA-binding transcription factor activity"/>
    <property type="evidence" value="ECO:0007669"/>
    <property type="project" value="TreeGrafter"/>
</dbReference>
<dbReference type="PROSITE" id="PS51078">
    <property type="entry name" value="ICLR_ED"/>
    <property type="match status" value="1"/>
</dbReference>
<evidence type="ECO:0000256" key="5">
    <source>
        <dbReference type="ARBA" id="ARBA00058938"/>
    </source>
</evidence>
<evidence type="ECO:0000259" key="7">
    <source>
        <dbReference type="PROSITE" id="PS51077"/>
    </source>
</evidence>
<organism evidence="9 10">
    <name type="scientific">Actinocrispum wychmicini</name>
    <dbReference type="NCBI Taxonomy" id="1213861"/>
    <lineage>
        <taxon>Bacteria</taxon>
        <taxon>Bacillati</taxon>
        <taxon>Actinomycetota</taxon>
        <taxon>Actinomycetes</taxon>
        <taxon>Pseudonocardiales</taxon>
        <taxon>Pseudonocardiaceae</taxon>
        <taxon>Actinocrispum</taxon>
    </lineage>
</organism>
<dbReference type="Pfam" id="PF09339">
    <property type="entry name" value="HTH_IclR"/>
    <property type="match status" value="1"/>
</dbReference>
<dbReference type="AlphaFoldDB" id="A0A4R2K457"/>
<dbReference type="GO" id="GO:0003677">
    <property type="term" value="F:DNA binding"/>
    <property type="evidence" value="ECO:0007669"/>
    <property type="project" value="UniProtKB-KW"/>
</dbReference>
<dbReference type="InterPro" id="IPR036388">
    <property type="entry name" value="WH-like_DNA-bd_sf"/>
</dbReference>
<dbReference type="GO" id="GO:0006071">
    <property type="term" value="P:glycerol metabolic process"/>
    <property type="evidence" value="ECO:0007669"/>
    <property type="project" value="UniProtKB-KW"/>
</dbReference>
<evidence type="ECO:0000313" key="9">
    <source>
        <dbReference type="EMBL" id="TCO64596.1"/>
    </source>
</evidence>
<dbReference type="SUPFAM" id="SSF46785">
    <property type="entry name" value="Winged helix' DNA-binding domain"/>
    <property type="match status" value="1"/>
</dbReference>
<dbReference type="Gene3D" id="3.30.450.40">
    <property type="match status" value="1"/>
</dbReference>
<dbReference type="InterPro" id="IPR014757">
    <property type="entry name" value="Tscrpt_reg_IclR_C"/>
</dbReference>
<dbReference type="InterPro" id="IPR036390">
    <property type="entry name" value="WH_DNA-bd_sf"/>
</dbReference>
<evidence type="ECO:0000256" key="2">
    <source>
        <dbReference type="ARBA" id="ARBA00023015"/>
    </source>
</evidence>
<keyword evidence="2" id="KW-0805">Transcription regulation</keyword>
<dbReference type="FunFam" id="1.10.10.10:FF:000056">
    <property type="entry name" value="IclR family transcriptional regulator"/>
    <property type="match status" value="1"/>
</dbReference>
<dbReference type="SUPFAM" id="SSF55781">
    <property type="entry name" value="GAF domain-like"/>
    <property type="match status" value="1"/>
</dbReference>
<accession>A0A4R2K457</accession>
<comment type="caution">
    <text evidence="9">The sequence shown here is derived from an EMBL/GenBank/DDBJ whole genome shotgun (WGS) entry which is preliminary data.</text>
</comment>
<dbReference type="InterPro" id="IPR005471">
    <property type="entry name" value="Tscrpt_reg_IclR_N"/>
</dbReference>
<evidence type="ECO:0000313" key="10">
    <source>
        <dbReference type="Proteomes" id="UP000295680"/>
    </source>
</evidence>
<evidence type="ECO:0000259" key="8">
    <source>
        <dbReference type="PROSITE" id="PS51078"/>
    </source>
</evidence>
<name>A0A4R2K457_9PSEU</name>
<keyword evidence="3" id="KW-0238">DNA-binding</keyword>
<dbReference type="Gene3D" id="1.10.10.10">
    <property type="entry name" value="Winged helix-like DNA-binding domain superfamily/Winged helix DNA-binding domain"/>
    <property type="match status" value="1"/>
</dbReference>
<feature type="domain" description="HTH iclR-type" evidence="7">
    <location>
        <begin position="6"/>
        <end position="67"/>
    </location>
</feature>
<evidence type="ECO:0000256" key="1">
    <source>
        <dbReference type="ARBA" id="ARBA00022798"/>
    </source>
</evidence>
<dbReference type="InterPro" id="IPR050707">
    <property type="entry name" value="HTH_MetabolicPath_Reg"/>
</dbReference>
<gene>
    <name evidence="9" type="ORF">EV192_101373</name>
</gene>
<feature type="domain" description="IclR-ED" evidence="8">
    <location>
        <begin position="68"/>
        <end position="250"/>
    </location>
</feature>